<proteinExistence type="predicted"/>
<reference evidence="3" key="4">
    <citation type="journal article" date="2015" name="G3 (Bethesda)">
        <title>Genome sequences of three phytopathogenic species of the Magnaporthaceae family of fungi.</title>
        <authorList>
            <person name="Okagaki L.H."/>
            <person name="Nunes C.C."/>
            <person name="Sailsbery J."/>
            <person name="Clay B."/>
            <person name="Brown D."/>
            <person name="John T."/>
            <person name="Oh Y."/>
            <person name="Young N."/>
            <person name="Fitzgerald M."/>
            <person name="Haas B.J."/>
            <person name="Zeng Q."/>
            <person name="Young S."/>
            <person name="Adiconis X."/>
            <person name="Fan L."/>
            <person name="Levin J.Z."/>
            <person name="Mitchell T.K."/>
            <person name="Okubara P.A."/>
            <person name="Farman M.L."/>
            <person name="Kohn L.M."/>
            <person name="Birren B."/>
            <person name="Ma L.-J."/>
            <person name="Dean R.A."/>
        </authorList>
    </citation>
    <scope>NUCLEOTIDE SEQUENCE</scope>
    <source>
        <strain evidence="3">R3-111a-1</strain>
    </source>
</reference>
<evidence type="ECO:0000313" key="3">
    <source>
        <dbReference type="EnsemblFungi" id="EJT69467"/>
    </source>
</evidence>
<dbReference type="VEuPathDB" id="FungiDB:GGTG_13086"/>
<dbReference type="AlphaFoldDB" id="J3PHV5"/>
<name>J3PHV5_GAET3</name>
<keyword evidence="4" id="KW-1185">Reference proteome</keyword>
<gene>
    <name evidence="3" type="primary">20353544</name>
    <name evidence="2" type="ORF">GGTG_13086</name>
</gene>
<reference evidence="3" key="5">
    <citation type="submission" date="2018-04" db="UniProtKB">
        <authorList>
            <consortium name="EnsemblFungi"/>
        </authorList>
    </citation>
    <scope>IDENTIFICATION</scope>
    <source>
        <strain evidence="3">R3-111a-1</strain>
    </source>
</reference>
<evidence type="ECO:0000256" key="1">
    <source>
        <dbReference type="SAM" id="MobiDB-lite"/>
    </source>
</evidence>
<organism evidence="2">
    <name type="scientific">Gaeumannomyces tritici (strain R3-111a-1)</name>
    <name type="common">Wheat and barley take-all root rot fungus</name>
    <name type="synonym">Gaeumannomyces graminis var. tritici</name>
    <dbReference type="NCBI Taxonomy" id="644352"/>
    <lineage>
        <taxon>Eukaryota</taxon>
        <taxon>Fungi</taxon>
        <taxon>Dikarya</taxon>
        <taxon>Ascomycota</taxon>
        <taxon>Pezizomycotina</taxon>
        <taxon>Sordariomycetes</taxon>
        <taxon>Sordariomycetidae</taxon>
        <taxon>Magnaporthales</taxon>
        <taxon>Magnaporthaceae</taxon>
        <taxon>Gaeumannomyces</taxon>
    </lineage>
</organism>
<evidence type="ECO:0000313" key="4">
    <source>
        <dbReference type="Proteomes" id="UP000006039"/>
    </source>
</evidence>
<protein>
    <submittedName>
        <fullName evidence="2 3">Uncharacterized protein</fullName>
    </submittedName>
</protein>
<feature type="region of interest" description="Disordered" evidence="1">
    <location>
        <begin position="86"/>
        <end position="108"/>
    </location>
</feature>
<dbReference type="HOGENOM" id="CLU_2197150_0_0_1"/>
<dbReference type="Proteomes" id="UP000006039">
    <property type="component" value="Unassembled WGS sequence"/>
</dbReference>
<dbReference type="RefSeq" id="XP_009229252.1">
    <property type="nucleotide sequence ID" value="XM_009230988.1"/>
</dbReference>
<dbReference type="EMBL" id="GL385404">
    <property type="protein sequence ID" value="EJT69467.1"/>
    <property type="molecule type" value="Genomic_DNA"/>
</dbReference>
<sequence length="108" mass="11516">MAGVAPPSKEQPPLAYTAYWVEKGALTWQPFAGWLALGGADDLATSSRDSTRAPTIWFSSARPAFEETTRGGYREAQNGAAMHALPCQGQPRRTEDLDPAGKIPAGNV</sequence>
<reference evidence="4" key="1">
    <citation type="submission" date="2010-07" db="EMBL/GenBank/DDBJ databases">
        <title>The genome sequence of Gaeumannomyces graminis var. tritici strain R3-111a-1.</title>
        <authorList>
            <consortium name="The Broad Institute Genome Sequencing Platform"/>
            <person name="Ma L.-J."/>
            <person name="Dead R."/>
            <person name="Young S."/>
            <person name="Zeng Q."/>
            <person name="Koehrsen M."/>
            <person name="Alvarado L."/>
            <person name="Berlin A."/>
            <person name="Chapman S.B."/>
            <person name="Chen Z."/>
            <person name="Freedman E."/>
            <person name="Gellesch M."/>
            <person name="Goldberg J."/>
            <person name="Griggs A."/>
            <person name="Gujja S."/>
            <person name="Heilman E.R."/>
            <person name="Heiman D."/>
            <person name="Hepburn T."/>
            <person name="Howarth C."/>
            <person name="Jen D."/>
            <person name="Larson L."/>
            <person name="Mehta T."/>
            <person name="Neiman D."/>
            <person name="Pearson M."/>
            <person name="Roberts A."/>
            <person name="Saif S."/>
            <person name="Shea T."/>
            <person name="Shenoy N."/>
            <person name="Sisk P."/>
            <person name="Stolte C."/>
            <person name="Sykes S."/>
            <person name="Walk T."/>
            <person name="White J."/>
            <person name="Yandava C."/>
            <person name="Haas B."/>
            <person name="Nusbaum C."/>
            <person name="Birren B."/>
        </authorList>
    </citation>
    <scope>NUCLEOTIDE SEQUENCE [LARGE SCALE GENOMIC DNA]</scope>
    <source>
        <strain evidence="4">R3-111a-1</strain>
    </source>
</reference>
<accession>J3PHV5</accession>
<evidence type="ECO:0000313" key="2">
    <source>
        <dbReference type="EMBL" id="EJT69467.1"/>
    </source>
</evidence>
<reference evidence="2" key="2">
    <citation type="submission" date="2010-07" db="EMBL/GenBank/DDBJ databases">
        <authorList>
            <consortium name="The Broad Institute Genome Sequencing Platform"/>
            <consortium name="Broad Institute Genome Sequencing Center for Infectious Disease"/>
            <person name="Ma L.-J."/>
            <person name="Dead R."/>
            <person name="Young S."/>
            <person name="Zeng Q."/>
            <person name="Koehrsen M."/>
            <person name="Alvarado L."/>
            <person name="Berlin A."/>
            <person name="Chapman S.B."/>
            <person name="Chen Z."/>
            <person name="Freedman E."/>
            <person name="Gellesch M."/>
            <person name="Goldberg J."/>
            <person name="Griggs A."/>
            <person name="Gujja S."/>
            <person name="Heilman E.R."/>
            <person name="Heiman D."/>
            <person name="Hepburn T."/>
            <person name="Howarth C."/>
            <person name="Jen D."/>
            <person name="Larson L."/>
            <person name="Mehta T."/>
            <person name="Neiman D."/>
            <person name="Pearson M."/>
            <person name="Roberts A."/>
            <person name="Saif S."/>
            <person name="Shea T."/>
            <person name="Shenoy N."/>
            <person name="Sisk P."/>
            <person name="Stolte C."/>
            <person name="Sykes S."/>
            <person name="Walk T."/>
            <person name="White J."/>
            <person name="Yandava C."/>
            <person name="Haas B."/>
            <person name="Nusbaum C."/>
            <person name="Birren B."/>
        </authorList>
    </citation>
    <scope>NUCLEOTIDE SEQUENCE</scope>
    <source>
        <strain evidence="2">R3-111a-1</strain>
    </source>
</reference>
<dbReference type="EnsemblFungi" id="EJT69467">
    <property type="protein sequence ID" value="EJT69467"/>
    <property type="gene ID" value="GGTG_13086"/>
</dbReference>
<reference evidence="2" key="3">
    <citation type="submission" date="2010-09" db="EMBL/GenBank/DDBJ databases">
        <title>Annotation of Gaeumannomyces graminis var. tritici R3-111a-1.</title>
        <authorList>
            <consortium name="The Broad Institute Genome Sequencing Platform"/>
            <person name="Ma L.-J."/>
            <person name="Dead R."/>
            <person name="Young S.K."/>
            <person name="Zeng Q."/>
            <person name="Gargeya S."/>
            <person name="Fitzgerald M."/>
            <person name="Haas B."/>
            <person name="Abouelleil A."/>
            <person name="Alvarado L."/>
            <person name="Arachchi H.M."/>
            <person name="Berlin A."/>
            <person name="Brown A."/>
            <person name="Chapman S.B."/>
            <person name="Chen Z."/>
            <person name="Dunbar C."/>
            <person name="Freedman E."/>
            <person name="Gearin G."/>
            <person name="Gellesch M."/>
            <person name="Goldberg J."/>
            <person name="Griggs A."/>
            <person name="Gujja S."/>
            <person name="Heiman D."/>
            <person name="Howarth C."/>
            <person name="Larson L."/>
            <person name="Lui A."/>
            <person name="MacDonald P.J.P."/>
            <person name="Mehta T."/>
            <person name="Montmayeur A."/>
            <person name="Murphy C."/>
            <person name="Neiman D."/>
            <person name="Pearson M."/>
            <person name="Priest M."/>
            <person name="Roberts A."/>
            <person name="Saif S."/>
            <person name="Shea T."/>
            <person name="Shenoy N."/>
            <person name="Sisk P."/>
            <person name="Stolte C."/>
            <person name="Sykes S."/>
            <person name="Yandava C."/>
            <person name="Wortman J."/>
            <person name="Nusbaum C."/>
            <person name="Birren B."/>
        </authorList>
    </citation>
    <scope>NUCLEOTIDE SEQUENCE</scope>
    <source>
        <strain evidence="2">R3-111a-1</strain>
    </source>
</reference>
<dbReference type="GeneID" id="20353544"/>